<feature type="compositionally biased region" description="Acidic residues" evidence="1">
    <location>
        <begin position="151"/>
        <end position="167"/>
    </location>
</feature>
<feature type="non-terminal residue" evidence="2">
    <location>
        <position position="1"/>
    </location>
</feature>
<protein>
    <submittedName>
        <fullName evidence="2">Uncharacterized protein</fullName>
    </submittedName>
</protein>
<dbReference type="EMBL" id="BTSY01000007">
    <property type="protein sequence ID" value="GMT36501.1"/>
    <property type="molecule type" value="Genomic_DNA"/>
</dbReference>
<proteinExistence type="predicted"/>
<feature type="region of interest" description="Disordered" evidence="1">
    <location>
        <begin position="106"/>
        <end position="170"/>
    </location>
</feature>
<evidence type="ECO:0000256" key="1">
    <source>
        <dbReference type="SAM" id="MobiDB-lite"/>
    </source>
</evidence>
<comment type="caution">
    <text evidence="2">The sequence shown here is derived from an EMBL/GenBank/DDBJ whole genome shotgun (WGS) entry which is preliminary data.</text>
</comment>
<dbReference type="AlphaFoldDB" id="A0AAV5WZA8"/>
<keyword evidence="3" id="KW-1185">Reference proteome</keyword>
<feature type="compositionally biased region" description="Low complexity" evidence="1">
    <location>
        <begin position="70"/>
        <end position="88"/>
    </location>
</feature>
<feature type="compositionally biased region" description="Low complexity" evidence="1">
    <location>
        <begin position="1"/>
        <end position="14"/>
    </location>
</feature>
<gene>
    <name evidence="2" type="ORF">PFISCL1PPCAC_27798</name>
</gene>
<organism evidence="2 3">
    <name type="scientific">Pristionchus fissidentatus</name>
    <dbReference type="NCBI Taxonomy" id="1538716"/>
    <lineage>
        <taxon>Eukaryota</taxon>
        <taxon>Metazoa</taxon>
        <taxon>Ecdysozoa</taxon>
        <taxon>Nematoda</taxon>
        <taxon>Chromadorea</taxon>
        <taxon>Rhabditida</taxon>
        <taxon>Rhabditina</taxon>
        <taxon>Diplogasteromorpha</taxon>
        <taxon>Diplogasteroidea</taxon>
        <taxon>Neodiplogasteridae</taxon>
        <taxon>Pristionchus</taxon>
    </lineage>
</organism>
<evidence type="ECO:0000313" key="3">
    <source>
        <dbReference type="Proteomes" id="UP001432322"/>
    </source>
</evidence>
<dbReference type="Proteomes" id="UP001432322">
    <property type="component" value="Unassembled WGS sequence"/>
</dbReference>
<reference evidence="2" key="1">
    <citation type="submission" date="2023-10" db="EMBL/GenBank/DDBJ databases">
        <title>Genome assembly of Pristionchus species.</title>
        <authorList>
            <person name="Yoshida K."/>
            <person name="Sommer R.J."/>
        </authorList>
    </citation>
    <scope>NUCLEOTIDE SEQUENCE</scope>
    <source>
        <strain evidence="2">RS5133</strain>
    </source>
</reference>
<feature type="compositionally biased region" description="Low complexity" evidence="1">
    <location>
        <begin position="22"/>
        <end position="39"/>
    </location>
</feature>
<feature type="compositionally biased region" description="Low complexity" evidence="1">
    <location>
        <begin position="106"/>
        <end position="131"/>
    </location>
</feature>
<feature type="region of interest" description="Disordered" evidence="1">
    <location>
        <begin position="1"/>
        <end position="88"/>
    </location>
</feature>
<sequence>AAATAAARAASAAATRERRSRSTAPSATPAADTPSTSRAFRAVSILRQQSVQPRDTREMSVRFQEPVADSSPTRTRATRAASPSATVPVTAAAKKAAARAAARAAASAATSSSVATRTRGGSAAPAAPEAPHVTRKRTRAAAEEVVAAVADETDEEETREEASDSEDSVQLVDVRSVEMQIRRANHDKIKYPNVVVDECPSCMQPLMADLEKNEIARDNTLERRTTVGCAASRYAEESGNVVRRDMISLFLGRLQQVYPNVGQDFFIPNSDPPTLKNCFLRPDIVVDPSFYERAKAELPEELWNQPCSLPKHAKQNYLSNRMAYDNQIAELASNNPSTSTLRGDMPSLPKRARCRCDVYNLERCNDPTKPCCCPRMRAIEDRALRAQM</sequence>
<evidence type="ECO:0000313" key="2">
    <source>
        <dbReference type="EMBL" id="GMT36501.1"/>
    </source>
</evidence>
<accession>A0AAV5WZA8</accession>
<name>A0AAV5WZA8_9BILA</name>